<feature type="transmembrane region" description="Helical" evidence="1">
    <location>
        <begin position="64"/>
        <end position="89"/>
    </location>
</feature>
<keyword evidence="1" id="KW-0812">Transmembrane</keyword>
<evidence type="ECO:0000313" key="2">
    <source>
        <dbReference type="EMBL" id="NEM07137.1"/>
    </source>
</evidence>
<name>A0A6P0GIM6_9ACTN</name>
<dbReference type="RefSeq" id="WP_163477269.1">
    <property type="nucleotide sequence ID" value="NZ_JAAGWE010000023.1"/>
</dbReference>
<dbReference type="EMBL" id="JAAGWE010000023">
    <property type="protein sequence ID" value="NEM07137.1"/>
    <property type="molecule type" value="Genomic_DNA"/>
</dbReference>
<sequence>MPAARTVVAGAAAVAGLAMAVAALVLALTRVPDPDAATVAWGLAGAGGSGVLGAVVAASRPRLLAGWLMLLVGVSSGGVALAATVAAALVPADPGSTVGAAAFWLSTWLWVPAYVPVVALLLQVLPGGRLPGRGWAAAAAVGSAAAVLAPVGGSMHQRAAELGGTCTVTGGPGTTVHACLPTGAA</sequence>
<organism evidence="2 3">
    <name type="scientific">Geodermatophilus normandii</name>
    <dbReference type="NCBI Taxonomy" id="1137989"/>
    <lineage>
        <taxon>Bacteria</taxon>
        <taxon>Bacillati</taxon>
        <taxon>Actinomycetota</taxon>
        <taxon>Actinomycetes</taxon>
        <taxon>Geodermatophilales</taxon>
        <taxon>Geodermatophilaceae</taxon>
        <taxon>Geodermatophilus</taxon>
    </lineage>
</organism>
<reference evidence="2 3" key="1">
    <citation type="submission" date="2019-12" db="EMBL/GenBank/DDBJ databases">
        <title>WGS of CPCC 203550 I12A-02606.</title>
        <authorList>
            <person name="Jiang Z."/>
        </authorList>
    </citation>
    <scope>NUCLEOTIDE SEQUENCE [LARGE SCALE GENOMIC DNA]</scope>
    <source>
        <strain evidence="2 3">I12A-02606</strain>
    </source>
</reference>
<feature type="transmembrane region" description="Helical" evidence="1">
    <location>
        <begin position="37"/>
        <end position="57"/>
    </location>
</feature>
<keyword evidence="1" id="KW-1133">Transmembrane helix</keyword>
<keyword evidence="1" id="KW-0472">Membrane</keyword>
<evidence type="ECO:0000256" key="1">
    <source>
        <dbReference type="SAM" id="Phobius"/>
    </source>
</evidence>
<dbReference type="Proteomes" id="UP000471126">
    <property type="component" value="Unassembled WGS sequence"/>
</dbReference>
<feature type="transmembrane region" description="Helical" evidence="1">
    <location>
        <begin position="101"/>
        <end position="122"/>
    </location>
</feature>
<feature type="transmembrane region" description="Helical" evidence="1">
    <location>
        <begin position="134"/>
        <end position="153"/>
    </location>
</feature>
<gene>
    <name evidence="2" type="ORF">GCU54_14080</name>
</gene>
<accession>A0A6P0GIM6</accession>
<evidence type="ECO:0000313" key="3">
    <source>
        <dbReference type="Proteomes" id="UP000471126"/>
    </source>
</evidence>
<protein>
    <submittedName>
        <fullName evidence="2">Uncharacterized protein</fullName>
    </submittedName>
</protein>
<dbReference type="AlphaFoldDB" id="A0A6P0GIM6"/>
<comment type="caution">
    <text evidence="2">The sequence shown here is derived from an EMBL/GenBank/DDBJ whole genome shotgun (WGS) entry which is preliminary data.</text>
</comment>
<proteinExistence type="predicted"/>